<accession>A0A418NUH7</accession>
<sequence length="107" mass="12014">MSSVAEARVATTKAAKYAAQLGKHWTHNLDVQEDGEARLVTFPHDARGANWKGDALVTLDPQGEELLIRIEASEDGQRDGLKDALERHIDRFAFREVPLSYNWRDVA</sequence>
<comment type="caution">
    <text evidence="1">The sequence shown here is derived from an EMBL/GenBank/DDBJ whole genome shotgun (WGS) entry which is preliminary data.</text>
</comment>
<dbReference type="Pfam" id="PF09981">
    <property type="entry name" value="DUF2218"/>
    <property type="match status" value="1"/>
</dbReference>
<gene>
    <name evidence="1" type="ORF">D2V07_05200</name>
</gene>
<dbReference type="EMBL" id="QXFL01000002">
    <property type="protein sequence ID" value="RIV87736.1"/>
    <property type="molecule type" value="Genomic_DNA"/>
</dbReference>
<evidence type="ECO:0000313" key="2">
    <source>
        <dbReference type="Proteomes" id="UP000286576"/>
    </source>
</evidence>
<dbReference type="InterPro" id="IPR014543">
    <property type="entry name" value="UCP028291"/>
</dbReference>
<dbReference type="AlphaFoldDB" id="A0A418NUH7"/>
<dbReference type="RefSeq" id="WP_119585451.1">
    <property type="nucleotide sequence ID" value="NZ_CAWODQ010000012.1"/>
</dbReference>
<keyword evidence="2" id="KW-1185">Reference proteome</keyword>
<dbReference type="OrthoDB" id="9806511at2"/>
<reference evidence="1 2" key="1">
    <citation type="submission" date="2018-08" db="EMBL/GenBank/DDBJ databases">
        <title>Erythrobacter zhengii sp.nov., a bacterium isolated from deep-sea sediment.</title>
        <authorList>
            <person name="Fang C."/>
            <person name="Wu Y.-H."/>
            <person name="Sun C."/>
            <person name="Wang H."/>
            <person name="Cheng H."/>
            <person name="Meng F.-X."/>
            <person name="Wang C.-S."/>
            <person name="Xu X.-W."/>
        </authorList>
    </citation>
    <scope>NUCLEOTIDE SEQUENCE [LARGE SCALE GENOMIC DNA]</scope>
    <source>
        <strain evidence="1 2">V18</strain>
    </source>
</reference>
<organism evidence="1 2">
    <name type="scientific">Aurantiacibacter zhengii</name>
    <dbReference type="NCBI Taxonomy" id="2307003"/>
    <lineage>
        <taxon>Bacteria</taxon>
        <taxon>Pseudomonadati</taxon>
        <taxon>Pseudomonadota</taxon>
        <taxon>Alphaproteobacteria</taxon>
        <taxon>Sphingomonadales</taxon>
        <taxon>Erythrobacteraceae</taxon>
        <taxon>Aurantiacibacter</taxon>
    </lineage>
</organism>
<proteinExistence type="predicted"/>
<evidence type="ECO:0000313" key="1">
    <source>
        <dbReference type="EMBL" id="RIV87736.1"/>
    </source>
</evidence>
<name>A0A418NUH7_9SPHN</name>
<dbReference type="Proteomes" id="UP000286576">
    <property type="component" value="Unassembled WGS sequence"/>
</dbReference>
<dbReference type="Gene3D" id="3.30.310.50">
    <property type="entry name" value="Alpha-D-phosphohexomutase, C-terminal domain"/>
    <property type="match status" value="1"/>
</dbReference>
<protein>
    <submittedName>
        <fullName evidence="1">DUF2218 domain-containing protein</fullName>
    </submittedName>
</protein>